<evidence type="ECO:0000313" key="1">
    <source>
        <dbReference type="EMBL" id="DAD57295.1"/>
    </source>
</evidence>
<reference evidence="1" key="1">
    <citation type="journal article" date="2021" name="Proc. Natl. Acad. Sci. U.S.A.">
        <title>A Catalog of Tens of Thousands of Viruses from Human Metagenomes Reveals Hidden Associations with Chronic Diseases.</title>
        <authorList>
            <person name="Tisza M.J."/>
            <person name="Buck C.B."/>
        </authorList>
    </citation>
    <scope>NUCLEOTIDE SEQUENCE</scope>
    <source>
        <strain evidence="1">CtWXX4</strain>
    </source>
</reference>
<proteinExistence type="predicted"/>
<name>A0A8S5L5U2_9VIRU</name>
<organism evidence="1">
    <name type="scientific">MELD virus sp</name>
    <dbReference type="NCBI Taxonomy" id="2834287"/>
    <lineage>
        <taxon>Viruses</taxon>
    </lineage>
</organism>
<dbReference type="EMBL" id="BK059146">
    <property type="protein sequence ID" value="DAD57295.1"/>
    <property type="molecule type" value="Genomic_DNA"/>
</dbReference>
<protein>
    <submittedName>
        <fullName evidence="1">Uncharacterized protein</fullName>
    </submittedName>
</protein>
<accession>A0A8S5L5U2</accession>
<sequence>MQMLYFQNGIYKHKNMPEKQSSYIINNSNESLNFQEYIPYSNCVCTLNVIDPVKYINTGCLKLSFDGISLIVYPWMQVFYITVKDLTSVVIGDNAHGHITVTPL</sequence>